<proteinExistence type="predicted"/>
<accession>A0A9X1LZU0</accession>
<dbReference type="AlphaFoldDB" id="A0A9X1LZU0"/>
<dbReference type="InterPro" id="IPR003736">
    <property type="entry name" value="PAAI_dom"/>
</dbReference>
<dbReference type="GO" id="GO:0016289">
    <property type="term" value="F:acyl-CoA hydrolase activity"/>
    <property type="evidence" value="ECO:0007669"/>
    <property type="project" value="TreeGrafter"/>
</dbReference>
<reference evidence="4" key="1">
    <citation type="submission" date="2021-10" db="EMBL/GenBank/DDBJ databases">
        <title>Novel species in genus Arthrobacter.</title>
        <authorList>
            <person name="Liu Y."/>
        </authorList>
    </citation>
    <scope>NUCLEOTIDE SEQUENCE</scope>
    <source>
        <strain evidence="3">Zg-Y786</strain>
        <strain evidence="4">Zg-Y809</strain>
    </source>
</reference>
<organism evidence="4 6">
    <name type="scientific">Arthrobacter gengyunqii</name>
    <dbReference type="NCBI Taxonomy" id="2886940"/>
    <lineage>
        <taxon>Bacteria</taxon>
        <taxon>Bacillati</taxon>
        <taxon>Actinomycetota</taxon>
        <taxon>Actinomycetes</taxon>
        <taxon>Micrococcales</taxon>
        <taxon>Micrococcaceae</taxon>
        <taxon>Arthrobacter</taxon>
    </lineage>
</organism>
<gene>
    <name evidence="4" type="ORF">LJ751_03110</name>
    <name evidence="3" type="ORF">LJ752_06100</name>
</gene>
<keyword evidence="1" id="KW-0378">Hydrolase</keyword>
<dbReference type="CDD" id="cd03443">
    <property type="entry name" value="PaaI_thioesterase"/>
    <property type="match status" value="1"/>
</dbReference>
<dbReference type="Gene3D" id="3.10.129.10">
    <property type="entry name" value="Hotdog Thioesterase"/>
    <property type="match status" value="1"/>
</dbReference>
<dbReference type="Proteomes" id="UP001139264">
    <property type="component" value="Unassembled WGS sequence"/>
</dbReference>
<protein>
    <submittedName>
        <fullName evidence="4">Hotdog fold thioesterase</fullName>
    </submittedName>
</protein>
<dbReference type="RefSeq" id="WP_227890443.1">
    <property type="nucleotide sequence ID" value="NZ_CP095461.1"/>
</dbReference>
<dbReference type="SUPFAM" id="SSF54637">
    <property type="entry name" value="Thioesterase/thiol ester dehydrase-isomerase"/>
    <property type="match status" value="1"/>
</dbReference>
<dbReference type="InterPro" id="IPR006683">
    <property type="entry name" value="Thioestr_dom"/>
</dbReference>
<name>A0A9X1LZU0_9MICC</name>
<dbReference type="PANTHER" id="PTHR42856">
    <property type="entry name" value="ACYL-COENZYME A THIOESTERASE PAAI"/>
    <property type="match status" value="1"/>
</dbReference>
<dbReference type="NCBIfam" id="TIGR00369">
    <property type="entry name" value="unchar_dom_1"/>
    <property type="match status" value="1"/>
</dbReference>
<dbReference type="EMBL" id="JAJFZP010000004">
    <property type="protein sequence ID" value="MCC3268352.1"/>
    <property type="molecule type" value="Genomic_DNA"/>
</dbReference>
<dbReference type="PANTHER" id="PTHR42856:SF1">
    <property type="entry name" value="ACYL-COENZYME A THIOESTERASE PAAI"/>
    <property type="match status" value="1"/>
</dbReference>
<dbReference type="Proteomes" id="UP001139168">
    <property type="component" value="Unassembled WGS sequence"/>
</dbReference>
<dbReference type="Pfam" id="PF03061">
    <property type="entry name" value="4HBT"/>
    <property type="match status" value="1"/>
</dbReference>
<comment type="caution">
    <text evidence="4">The sequence shown here is derived from an EMBL/GenBank/DDBJ whole genome shotgun (WGS) entry which is preliminary data.</text>
</comment>
<evidence type="ECO:0000313" key="3">
    <source>
        <dbReference type="EMBL" id="MCC3265614.1"/>
    </source>
</evidence>
<dbReference type="InterPro" id="IPR029069">
    <property type="entry name" value="HotDog_dom_sf"/>
</dbReference>
<dbReference type="EMBL" id="JAJFZQ010000004">
    <property type="protein sequence ID" value="MCC3265614.1"/>
    <property type="molecule type" value="Genomic_DNA"/>
</dbReference>
<evidence type="ECO:0000313" key="6">
    <source>
        <dbReference type="Proteomes" id="UP001139264"/>
    </source>
</evidence>
<sequence length="159" mass="16585">MADIDVAAQAQEHGLDHSILEHDATARWLGLTVEHLAPGEATIAMMLRPEMLNGFSMAHGGMVFAFADTAFALACNPSAASLSDMELITVASGADISFISSALPGETLRAVAGHRASAGRSGVYDVEVTASSPDGSSRVIAEFRGRSRAVPNPAFRSRS</sequence>
<feature type="domain" description="Thioesterase" evidence="2">
    <location>
        <begin position="57"/>
        <end position="132"/>
    </location>
</feature>
<keyword evidence="5" id="KW-1185">Reference proteome</keyword>
<evidence type="ECO:0000259" key="2">
    <source>
        <dbReference type="Pfam" id="PF03061"/>
    </source>
</evidence>
<dbReference type="InterPro" id="IPR052723">
    <property type="entry name" value="Acyl-CoA_thioesterase_PaaI"/>
</dbReference>
<evidence type="ECO:0000256" key="1">
    <source>
        <dbReference type="ARBA" id="ARBA00022801"/>
    </source>
</evidence>
<evidence type="ECO:0000313" key="5">
    <source>
        <dbReference type="Proteomes" id="UP001139168"/>
    </source>
</evidence>
<evidence type="ECO:0000313" key="4">
    <source>
        <dbReference type="EMBL" id="MCC3268352.1"/>
    </source>
</evidence>